<dbReference type="PANTHER" id="PTHR39335:SF1">
    <property type="entry name" value="BLL4220 PROTEIN"/>
    <property type="match status" value="1"/>
</dbReference>
<gene>
    <name evidence="2" type="ORF">SSRG_03324</name>
</gene>
<dbReference type="InterPro" id="IPR005297">
    <property type="entry name" value="Lipoprotein_repeat"/>
</dbReference>
<accession>D9XR07</accession>
<feature type="compositionally biased region" description="Low complexity" evidence="1">
    <location>
        <begin position="50"/>
        <end position="65"/>
    </location>
</feature>
<feature type="region of interest" description="Disordered" evidence="1">
    <location>
        <begin position="42"/>
        <end position="65"/>
    </location>
</feature>
<dbReference type="Proteomes" id="UP000002968">
    <property type="component" value="Unassembled WGS sequence"/>
</dbReference>
<dbReference type="PANTHER" id="PTHR39335">
    <property type="entry name" value="BLL4220 PROTEIN"/>
    <property type="match status" value="1"/>
</dbReference>
<dbReference type="GO" id="GO:0043448">
    <property type="term" value="P:alkane catabolic process"/>
    <property type="evidence" value="ECO:0007669"/>
    <property type="project" value="TreeGrafter"/>
</dbReference>
<organism evidence="2 3">
    <name type="scientific">Streptomyces griseoflavus Tu4000</name>
    <dbReference type="NCBI Taxonomy" id="467200"/>
    <lineage>
        <taxon>Bacteria</taxon>
        <taxon>Bacillati</taxon>
        <taxon>Actinomycetota</taxon>
        <taxon>Actinomycetes</taxon>
        <taxon>Kitasatosporales</taxon>
        <taxon>Streptomycetaceae</taxon>
        <taxon>Streptomyces</taxon>
    </lineage>
</organism>
<dbReference type="STRING" id="467200.SSRG_03324"/>
<keyword evidence="3" id="KW-1185">Reference proteome</keyword>
<name>D9XR07_9ACTN</name>
<dbReference type="eggNOG" id="COG4315">
    <property type="taxonomic scope" value="Bacteria"/>
</dbReference>
<sequence>MDAPAPPDVGPSPRTERVMRRLRQAVLWTAALVSIAAASGCSNDGGGGSSSYSTPSSKAPSSASAGAPAMVKTASAGNLGTILVDGKGHTLYLFEADKSTTSTCDGACASAWPPLLTSGAPTAGGSAKSDLLGTSKRSDGKTQVTYHGHPVYGYAGDSKPGDTNGQALNQFGAKWYVLDTAGNKVDKS</sequence>
<dbReference type="Pfam" id="PF03640">
    <property type="entry name" value="Lipoprotein_15"/>
    <property type="match status" value="2"/>
</dbReference>
<evidence type="ECO:0000313" key="3">
    <source>
        <dbReference type="Proteomes" id="UP000002968"/>
    </source>
</evidence>
<evidence type="ECO:0000313" key="2">
    <source>
        <dbReference type="EMBL" id="EFL40520.1"/>
    </source>
</evidence>
<keyword evidence="2" id="KW-0449">Lipoprotein</keyword>
<reference evidence="2" key="1">
    <citation type="submission" date="2009-02" db="EMBL/GenBank/DDBJ databases">
        <title>Annotation of Streptomyces griseoflavus strain Tu4000.</title>
        <authorList>
            <consortium name="The Broad Institute Genome Sequencing Platform"/>
            <consortium name="Broad Institute Microbial Sequencing Center"/>
            <person name="Fischbach M."/>
            <person name="Godfrey P."/>
            <person name="Ward D."/>
            <person name="Young S."/>
            <person name="Zeng Q."/>
            <person name="Koehrsen M."/>
            <person name="Alvarado L."/>
            <person name="Berlin A.M."/>
            <person name="Bochicchio J."/>
            <person name="Borenstein D."/>
            <person name="Chapman S.B."/>
            <person name="Chen Z."/>
            <person name="Engels R."/>
            <person name="Freedman E."/>
            <person name="Gellesch M."/>
            <person name="Goldberg J."/>
            <person name="Griggs A."/>
            <person name="Gujja S."/>
            <person name="Heilman E.R."/>
            <person name="Heiman D.I."/>
            <person name="Hepburn T.A."/>
            <person name="Howarth C."/>
            <person name="Jen D."/>
            <person name="Larson L."/>
            <person name="Lewis B."/>
            <person name="Mehta T."/>
            <person name="Park D."/>
            <person name="Pearson M."/>
            <person name="Richards J."/>
            <person name="Roberts A."/>
            <person name="Saif S."/>
            <person name="Shea T.D."/>
            <person name="Shenoy N."/>
            <person name="Sisk P."/>
            <person name="Stolte C."/>
            <person name="Sykes S.N."/>
            <person name="Thomson T."/>
            <person name="Walk T."/>
            <person name="White J."/>
            <person name="Yandava C."/>
            <person name="Straight P."/>
            <person name="Clardy J."/>
            <person name="Hung D."/>
            <person name="Kolter R."/>
            <person name="Mekalanos J."/>
            <person name="Walker S."/>
            <person name="Walsh C.T."/>
            <person name="Wieland-Brown L.C."/>
            <person name="Haas B."/>
            <person name="Nusbaum C."/>
            <person name="Birren B."/>
        </authorList>
    </citation>
    <scope>NUCLEOTIDE SEQUENCE [LARGE SCALE GENOMIC DNA]</scope>
    <source>
        <strain evidence="2">Tu4000</strain>
    </source>
</reference>
<dbReference type="HOGENOM" id="CLU_053665_0_2_11"/>
<feature type="region of interest" description="Disordered" evidence="1">
    <location>
        <begin position="122"/>
        <end position="143"/>
    </location>
</feature>
<proteinExistence type="predicted"/>
<evidence type="ECO:0000256" key="1">
    <source>
        <dbReference type="SAM" id="MobiDB-lite"/>
    </source>
</evidence>
<dbReference type="EMBL" id="GG657758">
    <property type="protein sequence ID" value="EFL40520.1"/>
    <property type="molecule type" value="Genomic_DNA"/>
</dbReference>
<protein>
    <submittedName>
        <fullName evidence="2">Lipoprotein</fullName>
    </submittedName>
</protein>
<dbReference type="AlphaFoldDB" id="D9XR07"/>